<accession>A0ACC1J994</accession>
<name>A0ACC1J994_9FUNG</name>
<proteinExistence type="predicted"/>
<keyword evidence="2" id="KW-1185">Reference proteome</keyword>
<gene>
    <name evidence="1" type="ORF">FBU59_003166</name>
</gene>
<dbReference type="EMBL" id="JANBPW010001938">
    <property type="protein sequence ID" value="KAJ1942543.1"/>
    <property type="molecule type" value="Genomic_DNA"/>
</dbReference>
<organism evidence="1 2">
    <name type="scientific">Linderina macrospora</name>
    <dbReference type="NCBI Taxonomy" id="4868"/>
    <lineage>
        <taxon>Eukaryota</taxon>
        <taxon>Fungi</taxon>
        <taxon>Fungi incertae sedis</taxon>
        <taxon>Zoopagomycota</taxon>
        <taxon>Kickxellomycotina</taxon>
        <taxon>Kickxellomycetes</taxon>
        <taxon>Kickxellales</taxon>
        <taxon>Kickxellaceae</taxon>
        <taxon>Linderina</taxon>
    </lineage>
</organism>
<comment type="caution">
    <text evidence="1">The sequence shown here is derived from an EMBL/GenBank/DDBJ whole genome shotgun (WGS) entry which is preliminary data.</text>
</comment>
<dbReference type="Proteomes" id="UP001150603">
    <property type="component" value="Unassembled WGS sequence"/>
</dbReference>
<evidence type="ECO:0000313" key="1">
    <source>
        <dbReference type="EMBL" id="KAJ1942543.1"/>
    </source>
</evidence>
<sequence>MRLFVPAILALAAVSTAFADQQQHNNLLAKREPDVAGFFSDVGAAVDNLLGHAAEDETTPTPAATSKVNSKESATSASPTSVASTTTKDDGEDKDATTTSAKTSKTKESDETKASSTPKTTATTDHDDATTKDDENDENDEDTDEEDNNATSATGEACSKENEIQCVGTNQSTYRKCDGSNWIAQTCGSGNVCGLDDAGKTACITKAAANREKCSTKGQQRCVGTNSPKYQECNGNVWVDSKCGKQDFCIAGDNNTVKCGTSAADATSVPYTMVGVSAFVPNPNTASSTMATMAVTLVAAFTIALVAGI</sequence>
<protein>
    <submittedName>
        <fullName evidence="1">Uncharacterized protein</fullName>
    </submittedName>
</protein>
<reference evidence="1" key="1">
    <citation type="submission" date="2022-07" db="EMBL/GenBank/DDBJ databases">
        <title>Phylogenomic reconstructions and comparative analyses of Kickxellomycotina fungi.</title>
        <authorList>
            <person name="Reynolds N.K."/>
            <person name="Stajich J.E."/>
            <person name="Barry K."/>
            <person name="Grigoriev I.V."/>
            <person name="Crous P."/>
            <person name="Smith M.E."/>
        </authorList>
    </citation>
    <scope>NUCLEOTIDE SEQUENCE</scope>
    <source>
        <strain evidence="1">NRRL 5244</strain>
    </source>
</reference>
<evidence type="ECO:0000313" key="2">
    <source>
        <dbReference type="Proteomes" id="UP001150603"/>
    </source>
</evidence>